<feature type="domain" description="Aminotransferase class V" evidence="1">
    <location>
        <begin position="51"/>
        <end position="285"/>
    </location>
</feature>
<evidence type="ECO:0000259" key="1">
    <source>
        <dbReference type="Pfam" id="PF00266"/>
    </source>
</evidence>
<dbReference type="PANTHER" id="PTHR43586">
    <property type="entry name" value="CYSTEINE DESULFURASE"/>
    <property type="match status" value="1"/>
</dbReference>
<keyword evidence="3" id="KW-1185">Reference proteome</keyword>
<dbReference type="InterPro" id="IPR000192">
    <property type="entry name" value="Aminotrans_V_dom"/>
</dbReference>
<protein>
    <submittedName>
        <fullName evidence="2">Aminotransferase class V-fold PLP-dependent enzyme</fullName>
    </submittedName>
</protein>
<dbReference type="PANTHER" id="PTHR43586:SF21">
    <property type="entry name" value="PYRIDOXAL PHOSPHATE (PLP)-DEPENDENT ASPARTATE AMINOTRANSFERASE SUPERFAMILY"/>
    <property type="match status" value="1"/>
</dbReference>
<keyword evidence="2" id="KW-0808">Transferase</keyword>
<dbReference type="Pfam" id="PF00266">
    <property type="entry name" value="Aminotran_5"/>
    <property type="match status" value="1"/>
</dbReference>
<accession>A0ABU3RV47</accession>
<dbReference type="EMBL" id="JAWDIU010000002">
    <property type="protein sequence ID" value="MDU0326781.1"/>
    <property type="molecule type" value="Genomic_DNA"/>
</dbReference>
<organism evidence="2 3">
    <name type="scientific">Microbacterium algihabitans</name>
    <dbReference type="NCBI Taxonomy" id="3075992"/>
    <lineage>
        <taxon>Bacteria</taxon>
        <taxon>Bacillati</taxon>
        <taxon>Actinomycetota</taxon>
        <taxon>Actinomycetes</taxon>
        <taxon>Micrococcales</taxon>
        <taxon>Microbacteriaceae</taxon>
        <taxon>Microbacterium</taxon>
    </lineage>
</organism>
<comment type="caution">
    <text evidence="2">The sequence shown here is derived from an EMBL/GenBank/DDBJ whole genome shotgun (WGS) entry which is preliminary data.</text>
</comment>
<keyword evidence="2" id="KW-0032">Aminotransferase</keyword>
<dbReference type="InterPro" id="IPR015421">
    <property type="entry name" value="PyrdxlP-dep_Trfase_major"/>
</dbReference>
<dbReference type="Gene3D" id="3.90.1150.10">
    <property type="entry name" value="Aspartate Aminotransferase, domain 1"/>
    <property type="match status" value="1"/>
</dbReference>
<name>A0ABU3RV47_9MICO</name>
<sequence length="362" mass="37305">MSSLASHFAGGRDYLAACTLGLPTRATVSAVRADLESAASGRPDVVGASLAVEDARAAYARLVCTPVRDVAIGSQTSVLVSLIAASVPDGAEVLCAEGDFASLVAPFAHAGRGVRLRTAPLDRLADAVSPDTWLVAFSFVQSATGEVADAAGIAAAAARAGARTLCDLTQAAGWLPVDATMFDATVCHAYKWLCCPRGVAFLTLSPAFASEIRPVQAGWYSGDDPWSSCYGTGDVLAPDARRFDVSPAWQAFVGAAPALALFADADITAAYVHTTGLAARFRDGLGLAQPERPSAIVTWPDATGEALAQLTAHGITASGRAGRARVAFHVFNDELDVDRALHALGVRGASDLSAFDGLVYAI</sequence>
<dbReference type="InterPro" id="IPR015422">
    <property type="entry name" value="PyrdxlP-dep_Trfase_small"/>
</dbReference>
<dbReference type="GO" id="GO:0008483">
    <property type="term" value="F:transaminase activity"/>
    <property type="evidence" value="ECO:0007669"/>
    <property type="project" value="UniProtKB-KW"/>
</dbReference>
<evidence type="ECO:0000313" key="2">
    <source>
        <dbReference type="EMBL" id="MDU0326781.1"/>
    </source>
</evidence>
<dbReference type="RefSeq" id="WP_316001213.1">
    <property type="nucleotide sequence ID" value="NZ_JAWDIU010000002.1"/>
</dbReference>
<dbReference type="SUPFAM" id="SSF53383">
    <property type="entry name" value="PLP-dependent transferases"/>
    <property type="match status" value="1"/>
</dbReference>
<dbReference type="Gene3D" id="3.40.640.10">
    <property type="entry name" value="Type I PLP-dependent aspartate aminotransferase-like (Major domain)"/>
    <property type="match status" value="1"/>
</dbReference>
<dbReference type="InterPro" id="IPR015424">
    <property type="entry name" value="PyrdxlP-dep_Trfase"/>
</dbReference>
<dbReference type="Proteomes" id="UP001256673">
    <property type="component" value="Unassembled WGS sequence"/>
</dbReference>
<gene>
    <name evidence="2" type="ORF">RWH43_08435</name>
</gene>
<evidence type="ECO:0000313" key="3">
    <source>
        <dbReference type="Proteomes" id="UP001256673"/>
    </source>
</evidence>
<proteinExistence type="predicted"/>
<reference evidence="2 3" key="1">
    <citation type="submission" date="2023-09" db="EMBL/GenBank/DDBJ databases">
        <title>Microbacterium fusihabitans sp. nov., Microbacterium phycihabitans sp. nov., and Microbacterium cervinum sp. nov., isolated from dried seaweeds of beach.</title>
        <authorList>
            <person name="Lee S.D."/>
        </authorList>
    </citation>
    <scope>NUCLEOTIDE SEQUENCE [LARGE SCALE GENOMIC DNA]</scope>
    <source>
        <strain evidence="2 3">KSW2-21</strain>
    </source>
</reference>